<name>A0AAV8PA75_ENSVE</name>
<dbReference type="SUPFAM" id="SSF47923">
    <property type="entry name" value="Ypt/Rab-GAP domain of gyp1p"/>
    <property type="match status" value="1"/>
</dbReference>
<dbReference type="PANTHER" id="PTHR22957:SF337">
    <property type="entry name" value="TBC1 DOMAIN FAMILY MEMBER 5"/>
    <property type="match status" value="1"/>
</dbReference>
<sequence length="246" mass="27582">MKIEKEGNQVGIAKVHSIDELDPETKEILLLSDSYGAEGELGILLSERFLEHDAYSMFDSLMNGACGVVAMADLLSSSPVVFEVSSLLSHLVELGVEPQYFALRWLPVLFDDLLMIWDELFSSPNSICIDKEAKYRFKILCAPRGAFIASMAVAMLLHLRSSLLATENATFCLQRILSFPKNPDMKILLEKVKSLETLAIDSNKLLSSIWRPLQEVTVFCQSGSSSARTPPNHSYWEERWNVLHKA</sequence>
<dbReference type="PANTHER" id="PTHR22957">
    <property type="entry name" value="TBC1 DOMAIN FAMILY MEMBER GTPASE-ACTIVATING PROTEIN"/>
    <property type="match status" value="1"/>
</dbReference>
<dbReference type="AlphaFoldDB" id="A0AAV8PA75"/>
<dbReference type="GO" id="GO:0005096">
    <property type="term" value="F:GTPase activator activity"/>
    <property type="evidence" value="ECO:0007669"/>
    <property type="project" value="UniProtKB-KW"/>
</dbReference>
<dbReference type="EMBL" id="JAQQAF010000007">
    <property type="protein sequence ID" value="KAJ8471626.1"/>
    <property type="molecule type" value="Genomic_DNA"/>
</dbReference>
<keyword evidence="1" id="KW-0343">GTPase activation</keyword>
<accession>A0AAV8PA75</accession>
<organism evidence="2 3">
    <name type="scientific">Ensete ventricosum</name>
    <name type="common">Abyssinian banana</name>
    <name type="synonym">Musa ensete</name>
    <dbReference type="NCBI Taxonomy" id="4639"/>
    <lineage>
        <taxon>Eukaryota</taxon>
        <taxon>Viridiplantae</taxon>
        <taxon>Streptophyta</taxon>
        <taxon>Embryophyta</taxon>
        <taxon>Tracheophyta</taxon>
        <taxon>Spermatophyta</taxon>
        <taxon>Magnoliopsida</taxon>
        <taxon>Liliopsida</taxon>
        <taxon>Zingiberales</taxon>
        <taxon>Musaceae</taxon>
        <taxon>Ensete</taxon>
    </lineage>
</organism>
<comment type="caution">
    <text evidence="2">The sequence shown here is derived from an EMBL/GenBank/DDBJ whole genome shotgun (WGS) entry which is preliminary data.</text>
</comment>
<gene>
    <name evidence="2" type="ORF">OPV22_025969</name>
</gene>
<proteinExistence type="predicted"/>
<evidence type="ECO:0000313" key="2">
    <source>
        <dbReference type="EMBL" id="KAJ8471626.1"/>
    </source>
</evidence>
<dbReference type="InterPro" id="IPR035969">
    <property type="entry name" value="Rab-GAP_TBC_sf"/>
</dbReference>
<dbReference type="Gene3D" id="1.10.472.80">
    <property type="entry name" value="Ypt/Rab-GAP domain of gyp1p, domain 3"/>
    <property type="match status" value="1"/>
</dbReference>
<evidence type="ECO:0000313" key="3">
    <source>
        <dbReference type="Proteomes" id="UP001222027"/>
    </source>
</evidence>
<reference evidence="2 3" key="1">
    <citation type="submission" date="2022-12" db="EMBL/GenBank/DDBJ databases">
        <title>Chromosome-scale assembly of the Ensete ventricosum genome.</title>
        <authorList>
            <person name="Dussert Y."/>
            <person name="Stocks J."/>
            <person name="Wendawek A."/>
            <person name="Woldeyes F."/>
            <person name="Nichols R.A."/>
            <person name="Borrell J.S."/>
        </authorList>
    </citation>
    <scope>NUCLEOTIDE SEQUENCE [LARGE SCALE GENOMIC DNA]</scope>
    <source>
        <strain evidence="3">cv. Maze</strain>
        <tissue evidence="2">Seeds</tissue>
    </source>
</reference>
<protein>
    <recommendedName>
        <fullName evidence="4">Rab-GAP TBC domain-containing protein</fullName>
    </recommendedName>
</protein>
<dbReference type="Proteomes" id="UP001222027">
    <property type="component" value="Unassembled WGS sequence"/>
</dbReference>
<evidence type="ECO:0000256" key="1">
    <source>
        <dbReference type="ARBA" id="ARBA00022468"/>
    </source>
</evidence>
<keyword evidence="3" id="KW-1185">Reference proteome</keyword>
<evidence type="ECO:0008006" key="4">
    <source>
        <dbReference type="Google" id="ProtNLM"/>
    </source>
</evidence>